<evidence type="ECO:0000313" key="2">
    <source>
        <dbReference type="EMBL" id="PXZ00292.1"/>
    </source>
</evidence>
<feature type="domain" description="Carboxymuconolactone decarboxylase-like" evidence="1">
    <location>
        <begin position="13"/>
        <end position="94"/>
    </location>
</feature>
<dbReference type="GO" id="GO:0051920">
    <property type="term" value="F:peroxiredoxin activity"/>
    <property type="evidence" value="ECO:0007669"/>
    <property type="project" value="InterPro"/>
</dbReference>
<reference evidence="2 3" key="1">
    <citation type="submission" date="2018-05" db="EMBL/GenBank/DDBJ databases">
        <title>Reference genomes for bee gut microbiota database.</title>
        <authorList>
            <person name="Ellegaard K.M."/>
        </authorList>
    </citation>
    <scope>NUCLEOTIDE SEQUENCE [LARGE SCALE GENOMIC DNA]</scope>
    <source>
        <strain evidence="2 3">ESL0284</strain>
    </source>
</reference>
<protein>
    <submittedName>
        <fullName evidence="2">Alkylhydroperoxidase</fullName>
    </submittedName>
</protein>
<keyword evidence="2" id="KW-0575">Peroxidase</keyword>
<gene>
    <name evidence="2" type="ORF">DK869_06585</name>
</gene>
<dbReference type="OrthoDB" id="9801997at2"/>
<dbReference type="RefSeq" id="WP_110439215.1">
    <property type="nucleotide sequence ID" value="NZ_CP033087.1"/>
</dbReference>
<dbReference type="EMBL" id="QGLT01000003">
    <property type="protein sequence ID" value="PXZ00292.1"/>
    <property type="molecule type" value="Genomic_DNA"/>
</dbReference>
<dbReference type="GeneID" id="83703749"/>
<dbReference type="InterPro" id="IPR029032">
    <property type="entry name" value="AhpD-like"/>
</dbReference>
<dbReference type="Pfam" id="PF02627">
    <property type="entry name" value="CMD"/>
    <property type="match status" value="1"/>
</dbReference>
<keyword evidence="2" id="KW-0560">Oxidoreductase</keyword>
<dbReference type="NCBIfam" id="TIGR00778">
    <property type="entry name" value="ahpD_dom"/>
    <property type="match status" value="1"/>
</dbReference>
<dbReference type="PANTHER" id="PTHR34846:SF10">
    <property type="entry name" value="CYTOPLASMIC PROTEIN"/>
    <property type="match status" value="1"/>
</dbReference>
<evidence type="ECO:0000313" key="3">
    <source>
        <dbReference type="Proteomes" id="UP000247565"/>
    </source>
</evidence>
<evidence type="ECO:0000259" key="1">
    <source>
        <dbReference type="Pfam" id="PF02627"/>
    </source>
</evidence>
<accession>A0A318NBX0</accession>
<dbReference type="SUPFAM" id="SSF69118">
    <property type="entry name" value="AhpD-like"/>
    <property type="match status" value="1"/>
</dbReference>
<sequence>MVEKRLNYFKAAPEMMKAMWNLEEASKKSILPVSLRELVKIRASQINGCAFCIDMHTRDALAAGEDLKRILTLSAWRETSYFNEREQAALLWTETLTLVSEKHAPDEIYSQVRKHFDDQEIVELTVTINVINAWNRFAIAFATKPE</sequence>
<dbReference type="Proteomes" id="UP000247565">
    <property type="component" value="Unassembled WGS sequence"/>
</dbReference>
<dbReference type="AlphaFoldDB" id="A0A318NBX0"/>
<dbReference type="Gene3D" id="1.20.1290.10">
    <property type="entry name" value="AhpD-like"/>
    <property type="match status" value="1"/>
</dbReference>
<dbReference type="InterPro" id="IPR004675">
    <property type="entry name" value="AhpD_core"/>
</dbReference>
<keyword evidence="3" id="KW-1185">Reference proteome</keyword>
<proteinExistence type="predicted"/>
<name>A0A318NBX0_9PROT</name>
<dbReference type="InterPro" id="IPR003779">
    <property type="entry name" value="CMD-like"/>
</dbReference>
<comment type="caution">
    <text evidence="2">The sequence shown here is derived from an EMBL/GenBank/DDBJ whole genome shotgun (WGS) entry which is preliminary data.</text>
</comment>
<organism evidence="2 3">
    <name type="scientific">Commensalibacter melissae</name>
    <dbReference type="NCBI Taxonomy" id="2070537"/>
    <lineage>
        <taxon>Bacteria</taxon>
        <taxon>Pseudomonadati</taxon>
        <taxon>Pseudomonadota</taxon>
        <taxon>Alphaproteobacteria</taxon>
        <taxon>Acetobacterales</taxon>
        <taxon>Acetobacteraceae</taxon>
    </lineage>
</organism>
<dbReference type="PANTHER" id="PTHR34846">
    <property type="entry name" value="4-CARBOXYMUCONOLACTONE DECARBOXYLASE FAMILY PROTEIN (AFU_ORTHOLOGUE AFUA_6G11590)"/>
    <property type="match status" value="1"/>
</dbReference>